<organism evidence="2 3">
    <name type="scientific">Gimesia fumaroli</name>
    <dbReference type="NCBI Taxonomy" id="2527976"/>
    <lineage>
        <taxon>Bacteria</taxon>
        <taxon>Pseudomonadati</taxon>
        <taxon>Planctomycetota</taxon>
        <taxon>Planctomycetia</taxon>
        <taxon>Planctomycetales</taxon>
        <taxon>Planctomycetaceae</taxon>
        <taxon>Gimesia</taxon>
    </lineage>
</organism>
<accession>A0A518I7J0</accession>
<protein>
    <submittedName>
        <fullName evidence="2">Carbohydrate acetyl esterase/feruloyl esterase</fullName>
    </submittedName>
</protein>
<reference evidence="2 3" key="1">
    <citation type="submission" date="2019-03" db="EMBL/GenBank/DDBJ databases">
        <title>Deep-cultivation of Planctomycetes and their phenomic and genomic characterization uncovers novel biology.</title>
        <authorList>
            <person name="Wiegand S."/>
            <person name="Jogler M."/>
            <person name="Boedeker C."/>
            <person name="Pinto D."/>
            <person name="Vollmers J."/>
            <person name="Rivas-Marin E."/>
            <person name="Kohn T."/>
            <person name="Peeters S.H."/>
            <person name="Heuer A."/>
            <person name="Rast P."/>
            <person name="Oberbeckmann S."/>
            <person name="Bunk B."/>
            <person name="Jeske O."/>
            <person name="Meyerdierks A."/>
            <person name="Storesund J.E."/>
            <person name="Kallscheuer N."/>
            <person name="Luecker S."/>
            <person name="Lage O.M."/>
            <person name="Pohl T."/>
            <person name="Merkel B.J."/>
            <person name="Hornburger P."/>
            <person name="Mueller R.-W."/>
            <person name="Bruemmer F."/>
            <person name="Labrenz M."/>
            <person name="Spormann A.M."/>
            <person name="Op den Camp H."/>
            <person name="Overmann J."/>
            <person name="Amann R."/>
            <person name="Jetten M.S.M."/>
            <person name="Mascher T."/>
            <person name="Medema M.H."/>
            <person name="Devos D.P."/>
            <person name="Kaster A.-K."/>
            <person name="Ovreas L."/>
            <person name="Rohde M."/>
            <person name="Galperin M.Y."/>
            <person name="Jogler C."/>
        </authorList>
    </citation>
    <scope>NUCLEOTIDE SEQUENCE [LARGE SCALE GENOMIC DNA]</scope>
    <source>
        <strain evidence="2 3">Enr17</strain>
    </source>
</reference>
<dbReference type="AlphaFoldDB" id="A0A518I7J0"/>
<dbReference type="InterPro" id="IPR029058">
    <property type="entry name" value="AB_hydrolase_fold"/>
</dbReference>
<proteinExistence type="predicted"/>
<dbReference type="Gene3D" id="3.40.50.1820">
    <property type="entry name" value="alpha/beta hydrolase"/>
    <property type="match status" value="1"/>
</dbReference>
<dbReference type="InterPro" id="IPR050583">
    <property type="entry name" value="Mycobacterial_A85_antigen"/>
</dbReference>
<dbReference type="Proteomes" id="UP000318313">
    <property type="component" value="Chromosome"/>
</dbReference>
<keyword evidence="3" id="KW-1185">Reference proteome</keyword>
<dbReference type="InterPro" id="IPR000801">
    <property type="entry name" value="Esterase-like"/>
</dbReference>
<keyword evidence="1" id="KW-0472">Membrane</keyword>
<sequence length="348" mass="39533">MLLDTRGTPGYNLNDSKYAMVRSNTQTPKQVQAMQYQTPQRKLYYNFFLVCVTIMLLIAHSVSGQQNKPKKKRPPFRWVNELKQELPGVQHATFCSPSMKVDVGYCIYLPPQYNNPQNRTKRFSVVYYLHGGRPGSETKSVRLVEHIHKQIAAGKVTPMIYVFVNGGPVSHYNMPDRKHAMGEDVFVKELIPHIDATYRTIAARKGRAIEGFSQGGRGTTRIMFKYPELFCSAAPGGAGHATEKRISKENGRESANLVFVKGDNTYDLARKYAMHPEPALRILIHVGTKGFNYQNNLAYMEFLNSLNIPFEQLIVPNAPHSAMQIYEKEGLKIMQFHADNFRRAAQKS</sequence>
<dbReference type="PANTHER" id="PTHR48098:SF1">
    <property type="entry name" value="DIACYLGLYCEROL ACYLTRANSFERASE_MYCOLYLTRANSFERASE AG85A"/>
    <property type="match status" value="1"/>
</dbReference>
<name>A0A518I7J0_9PLAN</name>
<gene>
    <name evidence="2" type="primary">axe1-6A_1</name>
    <name evidence="2" type="ORF">Enr17x_10930</name>
</gene>
<dbReference type="SUPFAM" id="SSF53474">
    <property type="entry name" value="alpha/beta-Hydrolases"/>
    <property type="match status" value="1"/>
</dbReference>
<dbReference type="PANTHER" id="PTHR48098">
    <property type="entry name" value="ENTEROCHELIN ESTERASE-RELATED"/>
    <property type="match status" value="1"/>
</dbReference>
<dbReference type="EMBL" id="CP037452">
    <property type="protein sequence ID" value="QDV49077.1"/>
    <property type="molecule type" value="Genomic_DNA"/>
</dbReference>
<keyword evidence="1" id="KW-0812">Transmembrane</keyword>
<dbReference type="Pfam" id="PF00756">
    <property type="entry name" value="Esterase"/>
    <property type="match status" value="1"/>
</dbReference>
<evidence type="ECO:0000256" key="1">
    <source>
        <dbReference type="SAM" id="Phobius"/>
    </source>
</evidence>
<evidence type="ECO:0000313" key="2">
    <source>
        <dbReference type="EMBL" id="QDV49077.1"/>
    </source>
</evidence>
<feature type="transmembrane region" description="Helical" evidence="1">
    <location>
        <begin position="43"/>
        <end position="63"/>
    </location>
</feature>
<keyword evidence="1" id="KW-1133">Transmembrane helix</keyword>
<evidence type="ECO:0000313" key="3">
    <source>
        <dbReference type="Proteomes" id="UP000318313"/>
    </source>
</evidence>
<dbReference type="KEGG" id="gfm:Enr17x_10930"/>
<dbReference type="GO" id="GO:0016747">
    <property type="term" value="F:acyltransferase activity, transferring groups other than amino-acyl groups"/>
    <property type="evidence" value="ECO:0007669"/>
    <property type="project" value="TreeGrafter"/>
</dbReference>